<dbReference type="Pfam" id="PF00042">
    <property type="entry name" value="Globin"/>
    <property type="match status" value="1"/>
</dbReference>
<evidence type="ECO:0000313" key="4">
    <source>
        <dbReference type="Proteomes" id="UP001250932"/>
    </source>
</evidence>
<feature type="domain" description="Globin" evidence="2">
    <location>
        <begin position="1"/>
        <end position="134"/>
    </location>
</feature>
<keyword evidence="1" id="KW-0479">Metal-binding</keyword>
<keyword evidence="4" id="KW-1185">Reference proteome</keyword>
<dbReference type="EMBL" id="JAQOUE010000001">
    <property type="protein sequence ID" value="MDT7043580.1"/>
    <property type="molecule type" value="Genomic_DNA"/>
</dbReference>
<dbReference type="PANTHER" id="PTHR43396">
    <property type="entry name" value="FLAVOHEMOPROTEIN"/>
    <property type="match status" value="1"/>
</dbReference>
<accession>A0ABU3KAS7</accession>
<keyword evidence="1" id="KW-0408">Iron</keyword>
<sequence length="142" mass="16517">MEWQAHLLDQSVSQLAPKGEAFATRFYERLFEEFPNLMPLFHGISMKDQHKKLWSTLTVVAQGFRHREELTHTLLELGAKHKTYGVRPQDYDSVRVTLLKTFQEFLGESWSTEMHLAWSMALYDVSQVMLQGARPTHSHNQG</sequence>
<evidence type="ECO:0000259" key="2">
    <source>
        <dbReference type="PROSITE" id="PS01033"/>
    </source>
</evidence>
<dbReference type="Gene3D" id="1.10.490.10">
    <property type="entry name" value="Globins"/>
    <property type="match status" value="1"/>
</dbReference>
<dbReference type="PROSITE" id="PS01033">
    <property type="entry name" value="GLOBIN"/>
    <property type="match status" value="1"/>
</dbReference>
<dbReference type="PANTHER" id="PTHR43396:SF6">
    <property type="entry name" value="ABL201WP"/>
    <property type="match status" value="1"/>
</dbReference>
<reference evidence="3 4" key="1">
    <citation type="journal article" date="2023" name="ISME J.">
        <title>Cultivation and genomic characterization of novel and ubiquitous marine nitrite-oxidizing bacteria from the Nitrospirales.</title>
        <authorList>
            <person name="Mueller A.J."/>
            <person name="Daebeler A."/>
            <person name="Herbold C.W."/>
            <person name="Kirkegaard R.H."/>
            <person name="Daims H."/>
        </authorList>
    </citation>
    <scope>NUCLEOTIDE SEQUENCE [LARGE SCALE GENOMIC DNA]</scope>
    <source>
        <strain evidence="3 4">EB</strain>
    </source>
</reference>
<comment type="similarity">
    <text evidence="1">Belongs to the globin family.</text>
</comment>
<name>A0ABU3KAS7_9BACT</name>
<dbReference type="InterPro" id="IPR009050">
    <property type="entry name" value="Globin-like_sf"/>
</dbReference>
<keyword evidence="1" id="KW-0561">Oxygen transport</keyword>
<dbReference type="SUPFAM" id="SSF46458">
    <property type="entry name" value="Globin-like"/>
    <property type="match status" value="1"/>
</dbReference>
<proteinExistence type="inferred from homology"/>
<gene>
    <name evidence="3" type="ORF">PPG34_14580</name>
</gene>
<dbReference type="InterPro" id="IPR000971">
    <property type="entry name" value="Globin"/>
</dbReference>
<keyword evidence="1" id="KW-0349">Heme</keyword>
<dbReference type="Proteomes" id="UP001250932">
    <property type="component" value="Unassembled WGS sequence"/>
</dbReference>
<comment type="caution">
    <text evidence="3">The sequence shown here is derived from an EMBL/GenBank/DDBJ whole genome shotgun (WGS) entry which is preliminary data.</text>
</comment>
<evidence type="ECO:0000256" key="1">
    <source>
        <dbReference type="RuleBase" id="RU000356"/>
    </source>
</evidence>
<keyword evidence="1" id="KW-0813">Transport</keyword>
<protein>
    <submittedName>
        <fullName evidence="3">Globin domain-containing protein</fullName>
    </submittedName>
</protein>
<dbReference type="InterPro" id="IPR012292">
    <property type="entry name" value="Globin/Proto"/>
</dbReference>
<organism evidence="3 4">
    <name type="scientific">Candidatus Nitronereus thalassa</name>
    <dbReference type="NCBI Taxonomy" id="3020898"/>
    <lineage>
        <taxon>Bacteria</taxon>
        <taxon>Pseudomonadati</taxon>
        <taxon>Nitrospirota</taxon>
        <taxon>Nitrospiria</taxon>
        <taxon>Nitrospirales</taxon>
        <taxon>Nitrospiraceae</taxon>
        <taxon>Candidatus Nitronereus</taxon>
    </lineage>
</organism>
<evidence type="ECO:0000313" key="3">
    <source>
        <dbReference type="EMBL" id="MDT7043580.1"/>
    </source>
</evidence>